<dbReference type="InterPro" id="IPR036291">
    <property type="entry name" value="NAD(P)-bd_dom_sf"/>
</dbReference>
<dbReference type="InterPro" id="IPR002347">
    <property type="entry name" value="SDR_fam"/>
</dbReference>
<keyword evidence="1" id="KW-0472">Membrane</keyword>
<evidence type="ECO:0000256" key="1">
    <source>
        <dbReference type="SAM" id="Phobius"/>
    </source>
</evidence>
<dbReference type="GO" id="GO:0008202">
    <property type="term" value="P:steroid metabolic process"/>
    <property type="evidence" value="ECO:0007669"/>
    <property type="project" value="TreeGrafter"/>
</dbReference>
<evidence type="ECO:0000313" key="2">
    <source>
        <dbReference type="EMBL" id="KAF7987165.1"/>
    </source>
</evidence>
<dbReference type="AlphaFoldDB" id="A0A834XI96"/>
<reference evidence="2 3" key="1">
    <citation type="submission" date="2020-08" db="EMBL/GenBank/DDBJ databases">
        <title>Aphidius gifuensis genome sequencing and assembly.</title>
        <authorList>
            <person name="Du Z."/>
        </authorList>
    </citation>
    <scope>NUCLEOTIDE SEQUENCE [LARGE SCALE GENOMIC DNA]</scope>
    <source>
        <strain evidence="2">YNYX2018</strain>
        <tissue evidence="2">Adults</tissue>
    </source>
</reference>
<dbReference type="PANTHER" id="PTHR43313">
    <property type="entry name" value="SHORT-CHAIN DEHYDROGENASE/REDUCTASE FAMILY 9C"/>
    <property type="match status" value="1"/>
</dbReference>
<dbReference type="SUPFAM" id="SSF51735">
    <property type="entry name" value="NAD(P)-binding Rossmann-fold domains"/>
    <property type="match status" value="1"/>
</dbReference>
<dbReference type="GO" id="GO:0016491">
    <property type="term" value="F:oxidoreductase activity"/>
    <property type="evidence" value="ECO:0007669"/>
    <property type="project" value="TreeGrafter"/>
</dbReference>
<keyword evidence="3" id="KW-1185">Reference proteome</keyword>
<comment type="caution">
    <text evidence="2">The sequence shown here is derived from an EMBL/GenBank/DDBJ whole genome shotgun (WGS) entry which is preliminary data.</text>
</comment>
<dbReference type="Pfam" id="PF00106">
    <property type="entry name" value="adh_short"/>
    <property type="match status" value="1"/>
</dbReference>
<dbReference type="Gene3D" id="3.40.50.720">
    <property type="entry name" value="NAD(P)-binding Rossmann-like Domain"/>
    <property type="match status" value="1"/>
</dbReference>
<evidence type="ECO:0000313" key="3">
    <source>
        <dbReference type="Proteomes" id="UP000639338"/>
    </source>
</evidence>
<proteinExistence type="predicted"/>
<dbReference type="PANTHER" id="PTHR43313:SF36">
    <property type="entry name" value="D-BETA-HYDROXYBUTYRATE DEHYDROGENASE, MITOCHONDRIAL"/>
    <property type="match status" value="1"/>
</dbReference>
<keyword evidence="1" id="KW-1133">Transmembrane helix</keyword>
<gene>
    <name evidence="2" type="ORF">HCN44_011471</name>
</gene>
<organism evidence="2 3">
    <name type="scientific">Aphidius gifuensis</name>
    <name type="common">Parasitoid wasp</name>
    <dbReference type="NCBI Taxonomy" id="684658"/>
    <lineage>
        <taxon>Eukaryota</taxon>
        <taxon>Metazoa</taxon>
        <taxon>Ecdysozoa</taxon>
        <taxon>Arthropoda</taxon>
        <taxon>Hexapoda</taxon>
        <taxon>Insecta</taxon>
        <taxon>Pterygota</taxon>
        <taxon>Neoptera</taxon>
        <taxon>Endopterygota</taxon>
        <taxon>Hymenoptera</taxon>
        <taxon>Apocrita</taxon>
        <taxon>Ichneumonoidea</taxon>
        <taxon>Braconidae</taxon>
        <taxon>Aphidiinae</taxon>
        <taxon>Aphidius</taxon>
    </lineage>
</organism>
<keyword evidence="1" id="KW-0812">Transmembrane</keyword>
<name>A0A834XI96_APHGI</name>
<sequence length="329" mass="37794">MKSKTILQSYLKKNKFYIGVFLFFYIFFYLLGIISLSLGLLIISLASGCLFYNVQIYDEIKKEDAIAITGCDSGLGYSIALHCKNNLGLHVIAGVHSTASRGAQELVKHGIETIEIELTNLESIESFTKSIQKLLESQKYRLRGFVNNAGMMIFGEFEWQTDEQIYNQLQVNLLGTARLTKSMIPILRQHKSRLIIVTSHCAIEALPGVAMYSATKAALSACNILFRQQNHFDVMDSSMQQEAKKFYQGYFKLYASYLTSFAQDNSLKKIQQPEIYDSFNDLLLDKNPNAIYICEPWRYWIYFTLCKISPTTVRDYLIEKFVQMPKFNY</sequence>
<feature type="transmembrane region" description="Helical" evidence="1">
    <location>
        <begin position="20"/>
        <end position="46"/>
    </location>
</feature>
<protein>
    <submittedName>
        <fullName evidence="2">Uncharacterized protein</fullName>
    </submittedName>
</protein>
<dbReference type="Proteomes" id="UP000639338">
    <property type="component" value="Unassembled WGS sequence"/>
</dbReference>
<dbReference type="EMBL" id="JACMRX010000012">
    <property type="protein sequence ID" value="KAF7987165.1"/>
    <property type="molecule type" value="Genomic_DNA"/>
</dbReference>
<dbReference type="OrthoDB" id="294295at2759"/>
<accession>A0A834XI96</accession>